<dbReference type="GO" id="GO:0005829">
    <property type="term" value="C:cytosol"/>
    <property type="evidence" value="ECO:0007669"/>
    <property type="project" value="TreeGrafter"/>
</dbReference>
<gene>
    <name evidence="1" type="primary">yaaA</name>
    <name evidence="1" type="ORF">NI17_013210</name>
</gene>
<accession>A0AA97LTN1</accession>
<sequence>MLILLPPSEGKAFPGGGPPLDPASLTLPELTPARESVMAALERVCARPVEQARTVLGLTPRQVEAVQRNRELRTAATLRAAELYTGVLYDALRLPELLAGRSAALVEESVLIFSGLWGVLRPTDAVPPYRLSMGVSLPPLGGLGVFWRSRLGEVLTKLAEGRLVVDCRSTAYATAFRPGPAVAARTVTVRVLRQTVVDGTVRRSVVSHMAKAARGAVAHSLLAAGASPRTPGELATALADLGHRVELTAPARGGGPHVLNVVVPG</sequence>
<dbReference type="RefSeq" id="WP_243597510.1">
    <property type="nucleotide sequence ID" value="NZ_CP063196.1"/>
</dbReference>
<dbReference type="KEGG" id="thao:NI17_013210"/>
<dbReference type="Proteomes" id="UP000265719">
    <property type="component" value="Chromosome"/>
</dbReference>
<dbReference type="EMBL" id="CP063196">
    <property type="protein sequence ID" value="UOE17844.1"/>
    <property type="molecule type" value="Genomic_DNA"/>
</dbReference>
<dbReference type="Pfam" id="PF03883">
    <property type="entry name" value="H2O2_YaaD"/>
    <property type="match status" value="1"/>
</dbReference>
<organism evidence="1 2">
    <name type="scientific">Thermobifida halotolerans</name>
    <dbReference type="NCBI Taxonomy" id="483545"/>
    <lineage>
        <taxon>Bacteria</taxon>
        <taxon>Bacillati</taxon>
        <taxon>Actinomycetota</taxon>
        <taxon>Actinomycetes</taxon>
        <taxon>Streptosporangiales</taxon>
        <taxon>Nocardiopsidaceae</taxon>
        <taxon>Thermobifida</taxon>
    </lineage>
</organism>
<dbReference type="NCBIfam" id="NF002545">
    <property type="entry name" value="PRK02101.2-3"/>
    <property type="match status" value="1"/>
</dbReference>
<proteinExistence type="predicted"/>
<dbReference type="GO" id="GO:0033194">
    <property type="term" value="P:response to hydroperoxide"/>
    <property type="evidence" value="ECO:0007669"/>
    <property type="project" value="TreeGrafter"/>
</dbReference>
<dbReference type="AlphaFoldDB" id="A0AA97LTN1"/>
<dbReference type="PANTHER" id="PTHR30283:SF4">
    <property type="entry name" value="PEROXIDE STRESS RESISTANCE PROTEIN YAAA"/>
    <property type="match status" value="1"/>
</dbReference>
<name>A0AA97LTN1_9ACTN</name>
<evidence type="ECO:0000313" key="1">
    <source>
        <dbReference type="EMBL" id="UOE17844.1"/>
    </source>
</evidence>
<dbReference type="PANTHER" id="PTHR30283">
    <property type="entry name" value="PEROXIDE STRESS RESPONSE PROTEIN YAAA"/>
    <property type="match status" value="1"/>
</dbReference>
<dbReference type="InterPro" id="IPR005583">
    <property type="entry name" value="YaaA"/>
</dbReference>
<protein>
    <submittedName>
        <fullName evidence="1">Peroxide stress protein YaaA</fullName>
    </submittedName>
</protein>
<evidence type="ECO:0000313" key="2">
    <source>
        <dbReference type="Proteomes" id="UP000265719"/>
    </source>
</evidence>
<keyword evidence="2" id="KW-1185">Reference proteome</keyword>
<reference evidence="1" key="1">
    <citation type="submission" date="2020-10" db="EMBL/GenBank/DDBJ databases">
        <title>De novo genome project of the cellulose decomposer Thermobifida halotolerans type strain.</title>
        <authorList>
            <person name="Nagy I."/>
            <person name="Horvath B."/>
            <person name="Kukolya J."/>
            <person name="Nagy I."/>
            <person name="Orsini M."/>
        </authorList>
    </citation>
    <scope>NUCLEOTIDE SEQUENCE</scope>
    <source>
        <strain evidence="1">DSM 44931</strain>
    </source>
</reference>